<proteinExistence type="predicted"/>
<evidence type="ECO:0000313" key="1">
    <source>
        <dbReference type="EMBL" id="KAK8214729.1"/>
    </source>
</evidence>
<comment type="caution">
    <text evidence="1">The sequence shown here is derived from an EMBL/GenBank/DDBJ whole genome shotgun (WGS) entry which is preliminary data.</text>
</comment>
<keyword evidence="2" id="KW-1185">Reference proteome</keyword>
<accession>A0ACC3SLW9</accession>
<sequence>MAITTERLAASIPAMFMSYWTGSSNNDTDGQPHTPLQERDSAIHIDSKETPTNPTTPNGTLKPTRPTLKHAHSSALSSAPSSPTKSHHRGIMFAEPDASSTGTLSREGSITSSGELGSGNRKKSRRPKTSYSICHPPPKSTTRQKIHVRARPLLQLHKLSEAGKRPEPAFDILPSAILSPKLSKAIAKAYGTKHGLCSTDVAIVRADKYHEHGDNEEKVEVLALLCKGRKNDSENKLKAKICLDDGTEWEACTLPNGGYEFFTTDTHGLGTTVRWIPKRVRSKSSNRVNTMASLTETPNDETCNPEQKKFNFSTITPNSRRHPIISSLTRTNLDISNEYFMPCSTSTQSQSHSQPMSRTSSAEAAGVTTPNRTNSTPTAPTTAEEAIPTTPQLRTLITATGIYVALREGWCPSFRYSTSTFTATSESDTLSPSLPRSPSLHASAALVSPAKSTFSAPAAPADGTADLGLPRRSTSLRQLLRSASGLGRGDRERRRRESVDRNARAPMPAIAVSDAGAEGIGMANGGSGRRRAESASTVLIHRPGSRQGPTRLPAGGNGNGNGGRGTTRSKSRPELRRGVTDTPSRPSTKGSATGLAMGRVQSHSGFAAVRDGGDEDGEDEDGDEDGEDEDGDEDEGSEGEGEDEEAGPTRGGNTEAASALPAPLLPTPPTDIRDGGMKGLTGAGFDGPASVSSVDEMGGKEGVRLEVRRKKGKGMKILLCGLV</sequence>
<reference evidence="1" key="1">
    <citation type="submission" date="2024-02" db="EMBL/GenBank/DDBJ databases">
        <title>Metagenome Assembled Genome of Zalaria obscura JY119.</title>
        <authorList>
            <person name="Vighnesh L."/>
            <person name="Jagadeeshwari U."/>
            <person name="Venkata Ramana C."/>
            <person name="Sasikala C."/>
        </authorList>
    </citation>
    <scope>NUCLEOTIDE SEQUENCE</scope>
    <source>
        <strain evidence="1">JY119</strain>
    </source>
</reference>
<gene>
    <name evidence="1" type="ORF">M8818_002309</name>
</gene>
<dbReference type="EMBL" id="JAMKPW020000010">
    <property type="protein sequence ID" value="KAK8214729.1"/>
    <property type="molecule type" value="Genomic_DNA"/>
</dbReference>
<protein>
    <submittedName>
        <fullName evidence="1">Uncharacterized protein</fullName>
    </submittedName>
</protein>
<name>A0ACC3SLW9_9PEZI</name>
<dbReference type="Proteomes" id="UP001320706">
    <property type="component" value="Unassembled WGS sequence"/>
</dbReference>
<organism evidence="1 2">
    <name type="scientific">Zalaria obscura</name>
    <dbReference type="NCBI Taxonomy" id="2024903"/>
    <lineage>
        <taxon>Eukaryota</taxon>
        <taxon>Fungi</taxon>
        <taxon>Dikarya</taxon>
        <taxon>Ascomycota</taxon>
        <taxon>Pezizomycotina</taxon>
        <taxon>Dothideomycetes</taxon>
        <taxon>Dothideomycetidae</taxon>
        <taxon>Dothideales</taxon>
        <taxon>Zalariaceae</taxon>
        <taxon>Zalaria</taxon>
    </lineage>
</organism>
<evidence type="ECO:0000313" key="2">
    <source>
        <dbReference type="Proteomes" id="UP001320706"/>
    </source>
</evidence>